<accession>A0A2V1D6W0</accession>
<sequence>MVTLRIEGNQEGEFSEKVVAILDSTLPPGSTSEPLDAAKSLNELFKSHSGSPDAFLWRFWDLFHDLARQLPYDGPENERMAVIVKELHALDPVPVVLEDWGGDTVQVWRDLPLFRATIDEQWCADQNAPDGVDLKQRQLNLQTYAARVFSYNLVPLEQYAIWALTEALEGTMTPIRGAPDEENPDPSAVEDLPFKTAVASAWMIHGGTVMYGRDEEVHGTLGGPLWRLEKKVAVKLRRKYKGTQGLCADRWQLWKERFGVIRDSGKVDEITQKRAAEAYDVMEKIERQRS</sequence>
<dbReference type="PANTHER" id="PTHR38797">
    <property type="entry name" value="NUCLEAR PORE COMPLEX PROTEIN NUP85-RELATED"/>
    <property type="match status" value="1"/>
</dbReference>
<dbReference type="AlphaFoldDB" id="A0A2V1D6W0"/>
<organism evidence="1 2">
    <name type="scientific">Periconia macrospinosa</name>
    <dbReference type="NCBI Taxonomy" id="97972"/>
    <lineage>
        <taxon>Eukaryota</taxon>
        <taxon>Fungi</taxon>
        <taxon>Dikarya</taxon>
        <taxon>Ascomycota</taxon>
        <taxon>Pezizomycotina</taxon>
        <taxon>Dothideomycetes</taxon>
        <taxon>Pleosporomycetidae</taxon>
        <taxon>Pleosporales</taxon>
        <taxon>Massarineae</taxon>
        <taxon>Periconiaceae</taxon>
        <taxon>Periconia</taxon>
    </lineage>
</organism>
<dbReference type="Proteomes" id="UP000244855">
    <property type="component" value="Unassembled WGS sequence"/>
</dbReference>
<evidence type="ECO:0000313" key="2">
    <source>
        <dbReference type="Proteomes" id="UP000244855"/>
    </source>
</evidence>
<dbReference type="Pfam" id="PF12311">
    <property type="entry name" value="DUF3632"/>
    <property type="match status" value="1"/>
</dbReference>
<dbReference type="InterPro" id="IPR053204">
    <property type="entry name" value="Oxopyrrolidines_Biosynth-assoc"/>
</dbReference>
<dbReference type="InterPro" id="IPR022085">
    <property type="entry name" value="OpdG"/>
</dbReference>
<dbReference type="PANTHER" id="PTHR38797:SF4">
    <property type="entry name" value="NUCLEAR PORE COMPLEX PROTEIN NUP85"/>
    <property type="match status" value="1"/>
</dbReference>
<dbReference type="STRING" id="97972.A0A2V1D6W0"/>
<evidence type="ECO:0000313" key="1">
    <source>
        <dbReference type="EMBL" id="PVH93867.1"/>
    </source>
</evidence>
<protein>
    <submittedName>
        <fullName evidence="1">Uncharacterized protein</fullName>
    </submittedName>
</protein>
<name>A0A2V1D6W0_9PLEO</name>
<keyword evidence="2" id="KW-1185">Reference proteome</keyword>
<proteinExistence type="predicted"/>
<dbReference type="OrthoDB" id="3350591at2759"/>
<dbReference type="EMBL" id="KZ805563">
    <property type="protein sequence ID" value="PVH93867.1"/>
    <property type="molecule type" value="Genomic_DNA"/>
</dbReference>
<gene>
    <name evidence="1" type="ORF">DM02DRAFT_694795</name>
</gene>
<reference evidence="1 2" key="1">
    <citation type="journal article" date="2018" name="Sci. Rep.">
        <title>Comparative genomics provides insights into the lifestyle and reveals functional heterogeneity of dark septate endophytic fungi.</title>
        <authorList>
            <person name="Knapp D.G."/>
            <person name="Nemeth J.B."/>
            <person name="Barry K."/>
            <person name="Hainaut M."/>
            <person name="Henrissat B."/>
            <person name="Johnson J."/>
            <person name="Kuo A."/>
            <person name="Lim J.H.P."/>
            <person name="Lipzen A."/>
            <person name="Nolan M."/>
            <person name="Ohm R.A."/>
            <person name="Tamas L."/>
            <person name="Grigoriev I.V."/>
            <person name="Spatafora J.W."/>
            <person name="Nagy L.G."/>
            <person name="Kovacs G.M."/>
        </authorList>
    </citation>
    <scope>NUCLEOTIDE SEQUENCE [LARGE SCALE GENOMIC DNA]</scope>
    <source>
        <strain evidence="1 2">DSE2036</strain>
    </source>
</reference>